<evidence type="ECO:0000256" key="1">
    <source>
        <dbReference type="SAM" id="MobiDB-lite"/>
    </source>
</evidence>
<feature type="compositionally biased region" description="Basic and acidic residues" evidence="1">
    <location>
        <begin position="55"/>
        <end position="69"/>
    </location>
</feature>
<protein>
    <submittedName>
        <fullName evidence="3">Uncharacterized protein</fullName>
    </submittedName>
</protein>
<proteinExistence type="predicted"/>
<keyword evidence="4" id="KW-1185">Reference proteome</keyword>
<accession>A0A9W7GND9</accession>
<name>A0A9W7GND9_9STRA</name>
<evidence type="ECO:0000256" key="2">
    <source>
        <dbReference type="SAM" id="Phobius"/>
    </source>
</evidence>
<keyword evidence="2" id="KW-0472">Membrane</keyword>
<keyword evidence="2" id="KW-1133">Transmembrane helix</keyword>
<reference evidence="4" key="1">
    <citation type="journal article" date="2023" name="Commun. Biol.">
        <title>Genome analysis of Parmales, the sister group of diatoms, reveals the evolutionary specialization of diatoms from phago-mixotrophs to photoautotrophs.</title>
        <authorList>
            <person name="Ban H."/>
            <person name="Sato S."/>
            <person name="Yoshikawa S."/>
            <person name="Yamada K."/>
            <person name="Nakamura Y."/>
            <person name="Ichinomiya M."/>
            <person name="Sato N."/>
            <person name="Blanc-Mathieu R."/>
            <person name="Endo H."/>
            <person name="Kuwata A."/>
            <person name="Ogata H."/>
        </authorList>
    </citation>
    <scope>NUCLEOTIDE SEQUENCE [LARGE SCALE GENOMIC DNA]</scope>
</reference>
<organism evidence="3 4">
    <name type="scientific">Triparma columacea</name>
    <dbReference type="NCBI Taxonomy" id="722753"/>
    <lineage>
        <taxon>Eukaryota</taxon>
        <taxon>Sar</taxon>
        <taxon>Stramenopiles</taxon>
        <taxon>Ochrophyta</taxon>
        <taxon>Bolidophyceae</taxon>
        <taxon>Parmales</taxon>
        <taxon>Triparmaceae</taxon>
        <taxon>Triparma</taxon>
    </lineage>
</organism>
<evidence type="ECO:0000313" key="3">
    <source>
        <dbReference type="EMBL" id="GMI47130.1"/>
    </source>
</evidence>
<dbReference type="Proteomes" id="UP001165065">
    <property type="component" value="Unassembled WGS sequence"/>
</dbReference>
<dbReference type="EMBL" id="BRYA01000331">
    <property type="protein sequence ID" value="GMI47130.1"/>
    <property type="molecule type" value="Genomic_DNA"/>
</dbReference>
<feature type="compositionally biased region" description="Polar residues" evidence="1">
    <location>
        <begin position="27"/>
        <end position="37"/>
    </location>
</feature>
<feature type="region of interest" description="Disordered" evidence="1">
    <location>
        <begin position="327"/>
        <end position="359"/>
    </location>
</feature>
<feature type="transmembrane region" description="Helical" evidence="2">
    <location>
        <begin position="158"/>
        <end position="177"/>
    </location>
</feature>
<gene>
    <name evidence="3" type="ORF">TrCOL_g5306</name>
</gene>
<dbReference type="AlphaFoldDB" id="A0A9W7GND9"/>
<feature type="region of interest" description="Disordered" evidence="1">
    <location>
        <begin position="1"/>
        <end position="80"/>
    </location>
</feature>
<comment type="caution">
    <text evidence="3">The sequence shown here is derived from an EMBL/GenBank/DDBJ whole genome shotgun (WGS) entry which is preliminary data.</text>
</comment>
<sequence>MARGAAAKQARKESRKNARMNGDDPTDGQSAASQDNSGLDGYFGPTDGDSTFDIAGEKKKEKKEKKIEEESVPVPAMMGISDGDDPFGFKRQQAAEARRVAAASSCCGDDGCDDDKPKKKEDEVLKKIKKGKKREKVMKEQEAAASTGYFGGIKPLPLLFLLLLTGSTLLPAAFWVLDNAGPMLAKTNLTGRLGHRLGIGATPKKRVTSFYEKHAPGKLHEVDSIVSKYYGDYKTLTKKLERKYQDYGYFVGWEDDEAPSKLALAELDVHVKNMKKYYRRNFPAQIVQAGDNIYYNVGGLVQQGKKVWRKTIWPVLKPLIAIPDEKEAKKQKMKDKKKYGKKPTGRRKKNSEFRDEEED</sequence>
<evidence type="ECO:0000313" key="4">
    <source>
        <dbReference type="Proteomes" id="UP001165065"/>
    </source>
</evidence>
<feature type="compositionally biased region" description="Basic residues" evidence="1">
    <location>
        <begin position="331"/>
        <end position="349"/>
    </location>
</feature>
<keyword evidence="2" id="KW-0812">Transmembrane</keyword>
<dbReference type="OrthoDB" id="164285at2759"/>